<feature type="domain" description="Four-carbon acid sugar kinase N-terminal" evidence="13">
    <location>
        <begin position="5"/>
        <end position="232"/>
    </location>
</feature>
<comment type="similarity">
    <text evidence="1">Belongs to the four-carbon acid sugar kinase family.</text>
</comment>
<comment type="catalytic activity">
    <reaction evidence="7">
        <text>3-dehydro-L-erythronate + ATP = 3-dehydro-4-O-phospho-L-erythronate + ADP + H(+)</text>
        <dbReference type="Rhea" id="RHEA:52552"/>
        <dbReference type="ChEBI" id="CHEBI:15378"/>
        <dbReference type="ChEBI" id="CHEBI:30616"/>
        <dbReference type="ChEBI" id="CHEBI:136592"/>
        <dbReference type="ChEBI" id="CHEBI:136670"/>
        <dbReference type="ChEBI" id="CHEBI:456216"/>
        <dbReference type="EC" id="2.7.1.217"/>
    </reaction>
</comment>
<keyword evidence="3" id="KW-0547">Nucleotide-binding</keyword>
<dbReference type="GO" id="GO:0016301">
    <property type="term" value="F:kinase activity"/>
    <property type="evidence" value="ECO:0007669"/>
    <property type="project" value="UniProtKB-KW"/>
</dbReference>
<dbReference type="InterPro" id="IPR042213">
    <property type="entry name" value="NBD_C_sf"/>
</dbReference>
<evidence type="ECO:0000256" key="10">
    <source>
        <dbReference type="ARBA" id="ARBA00039095"/>
    </source>
</evidence>
<feature type="domain" description="Four-carbon acid sugar kinase nucleotide binding" evidence="14">
    <location>
        <begin position="253"/>
        <end position="409"/>
    </location>
</feature>
<accession>A0ABX1KGD1</accession>
<dbReference type="Pfam" id="PF07005">
    <property type="entry name" value="SBD_N"/>
    <property type="match status" value="1"/>
</dbReference>
<evidence type="ECO:0000256" key="6">
    <source>
        <dbReference type="ARBA" id="ARBA00023277"/>
    </source>
</evidence>
<evidence type="ECO:0000256" key="4">
    <source>
        <dbReference type="ARBA" id="ARBA00022777"/>
    </source>
</evidence>
<comment type="caution">
    <text evidence="15">The sequence shown here is derived from an EMBL/GenBank/DDBJ whole genome shotgun (WGS) entry which is preliminary data.</text>
</comment>
<dbReference type="Pfam" id="PF17042">
    <property type="entry name" value="NBD_C"/>
    <property type="match status" value="1"/>
</dbReference>
<evidence type="ECO:0000256" key="11">
    <source>
        <dbReference type="ARBA" id="ARBA00039461"/>
    </source>
</evidence>
<keyword evidence="4 15" id="KW-0418">Kinase</keyword>
<dbReference type="Proteomes" id="UP001429745">
    <property type="component" value="Unassembled WGS sequence"/>
</dbReference>
<gene>
    <name evidence="15" type="ORF">HF576_20025</name>
</gene>
<evidence type="ECO:0000313" key="15">
    <source>
        <dbReference type="EMBL" id="NLP86126.1"/>
    </source>
</evidence>
<sequence length="417" mass="42453">MTLELGVIADDITGACDVAAGVTAAGLSAEVRLGVPGAATAPASACVIVALKSRTAPVESAVAESIAAARVLRGWGARRIYQKYCSTFDSTDEGNIGPVADALVDELGVAVSVGTPATPAVARTMHRGHLFVGDRLLSESSLAHHPLTPMRDPDLVRVLGRQTPHHVGFVPIEQARAGADAVASGIRDLRGAGARHVLLDAVEDRDLDAAAAAVAHEGDVLLGGAAGLAVALARRIGAGVPPSVAPAPAGRALVLSGSGSERTRAQVSAFAGPRFDLEVDALADDVEAVVAEALEFVRSSHAVPLVSATAEPEDVARAQERWGRERAAGLIEDALARIAAAAVEELGVRRILVAGGETSGAVAAGLGVDVLRVRRVAAPGVAWTTAEDAAGRALDLCFKSGNFGGPDFFTDAFEEDA</sequence>
<comment type="function">
    <text evidence="9">Catalyzes the ATP-dependent phosphorylation of 3-oxo-tetronate to 3-oxo-tetronate 4-phosphate.</text>
</comment>
<evidence type="ECO:0000256" key="9">
    <source>
        <dbReference type="ARBA" id="ARBA00037335"/>
    </source>
</evidence>
<evidence type="ECO:0000256" key="2">
    <source>
        <dbReference type="ARBA" id="ARBA00022679"/>
    </source>
</evidence>
<dbReference type="Gene3D" id="3.40.50.10840">
    <property type="entry name" value="Putative sugar-binding, N-terminal domain"/>
    <property type="match status" value="1"/>
</dbReference>
<keyword evidence="6" id="KW-0119">Carbohydrate metabolism</keyword>
<dbReference type="InterPro" id="IPR031475">
    <property type="entry name" value="NBD_C"/>
</dbReference>
<protein>
    <recommendedName>
        <fullName evidence="11">3-oxo-tetronate kinase</fullName>
        <ecNumber evidence="10">2.7.1.217</ecNumber>
    </recommendedName>
    <alternativeName>
        <fullName evidence="12">3-dehydrotetronate 4-kinase</fullName>
    </alternativeName>
</protein>
<dbReference type="InterPro" id="IPR010737">
    <property type="entry name" value="4-carb_acid_sugar_kinase_N"/>
</dbReference>
<proteinExistence type="inferred from homology"/>
<evidence type="ECO:0000313" key="16">
    <source>
        <dbReference type="Proteomes" id="UP001429745"/>
    </source>
</evidence>
<dbReference type="InterPro" id="IPR037051">
    <property type="entry name" value="4-carb_acid_sugar_kinase_N_sf"/>
</dbReference>
<dbReference type="EC" id="2.7.1.217" evidence="10"/>
<evidence type="ECO:0000256" key="1">
    <source>
        <dbReference type="ARBA" id="ARBA00005715"/>
    </source>
</evidence>
<keyword evidence="2" id="KW-0808">Transferase</keyword>
<evidence type="ECO:0000259" key="14">
    <source>
        <dbReference type="Pfam" id="PF17042"/>
    </source>
</evidence>
<name>A0ABX1KGD1_9MICO</name>
<evidence type="ECO:0000256" key="5">
    <source>
        <dbReference type="ARBA" id="ARBA00022840"/>
    </source>
</evidence>
<evidence type="ECO:0000259" key="13">
    <source>
        <dbReference type="Pfam" id="PF07005"/>
    </source>
</evidence>
<dbReference type="EMBL" id="JABACI010000007">
    <property type="protein sequence ID" value="NLP86126.1"/>
    <property type="molecule type" value="Genomic_DNA"/>
</dbReference>
<dbReference type="SUPFAM" id="SSF142764">
    <property type="entry name" value="YgbK-like"/>
    <property type="match status" value="1"/>
</dbReference>
<evidence type="ECO:0000256" key="8">
    <source>
        <dbReference type="ARBA" id="ARBA00036346"/>
    </source>
</evidence>
<dbReference type="InterPro" id="IPR050007">
    <property type="entry name" value="OtnK"/>
</dbReference>
<organism evidence="15 16">
    <name type="scientific">Microbacterium salsuginis</name>
    <dbReference type="NCBI Taxonomy" id="2722803"/>
    <lineage>
        <taxon>Bacteria</taxon>
        <taxon>Bacillati</taxon>
        <taxon>Actinomycetota</taxon>
        <taxon>Actinomycetes</taxon>
        <taxon>Micrococcales</taxon>
        <taxon>Microbacteriaceae</taxon>
        <taxon>Microbacterium</taxon>
    </lineage>
</organism>
<dbReference type="RefSeq" id="WP_168914619.1">
    <property type="nucleotide sequence ID" value="NZ_JABACI010000007.1"/>
</dbReference>
<keyword evidence="16" id="KW-1185">Reference proteome</keyword>
<evidence type="ECO:0000256" key="12">
    <source>
        <dbReference type="ARBA" id="ARBA00041377"/>
    </source>
</evidence>
<comment type="catalytic activity">
    <reaction evidence="8">
        <text>3-dehydro-D-erythronate + ATP = 3-dehydro-4-O-phospho-D-erythronate + ADP + H(+)</text>
        <dbReference type="Rhea" id="RHEA:52556"/>
        <dbReference type="ChEBI" id="CHEBI:15378"/>
        <dbReference type="ChEBI" id="CHEBI:30616"/>
        <dbReference type="ChEBI" id="CHEBI:57958"/>
        <dbReference type="ChEBI" id="CHEBI:136593"/>
        <dbReference type="ChEBI" id="CHEBI:456216"/>
        <dbReference type="EC" id="2.7.1.217"/>
    </reaction>
</comment>
<evidence type="ECO:0000256" key="3">
    <source>
        <dbReference type="ARBA" id="ARBA00022741"/>
    </source>
</evidence>
<reference evidence="15 16" key="1">
    <citation type="submission" date="2020-04" db="EMBL/GenBank/DDBJ databases">
        <title>CFH 90308 Microbacterium sp.</title>
        <authorList>
            <person name="Nie G."/>
            <person name="Ming H."/>
            <person name="Xia T."/>
        </authorList>
    </citation>
    <scope>NUCLEOTIDE SEQUENCE [LARGE SCALE GENOMIC DNA]</scope>
    <source>
        <strain evidence="15 16">CFH 90308</strain>
    </source>
</reference>
<dbReference type="NCBIfam" id="NF043035">
    <property type="entry name" value="OxoTetrKin"/>
    <property type="match status" value="1"/>
</dbReference>
<evidence type="ECO:0000256" key="7">
    <source>
        <dbReference type="ARBA" id="ARBA00035898"/>
    </source>
</evidence>
<dbReference type="Gene3D" id="3.40.980.20">
    <property type="entry name" value="Four-carbon acid sugar kinase, nucleotide binding domain"/>
    <property type="match status" value="1"/>
</dbReference>
<keyword evidence="5" id="KW-0067">ATP-binding</keyword>